<dbReference type="AlphaFoldDB" id="A0A143PLD2"/>
<proteinExistence type="predicted"/>
<keyword evidence="1" id="KW-0472">Membrane</keyword>
<dbReference type="Proteomes" id="UP000076079">
    <property type="component" value="Chromosome"/>
</dbReference>
<keyword evidence="1" id="KW-0812">Transmembrane</keyword>
<protein>
    <submittedName>
        <fullName evidence="2">Uncharacterized protein</fullName>
    </submittedName>
</protein>
<evidence type="ECO:0000313" key="3">
    <source>
        <dbReference type="Proteomes" id="UP000076079"/>
    </source>
</evidence>
<evidence type="ECO:0000313" key="2">
    <source>
        <dbReference type="EMBL" id="AMY09216.1"/>
    </source>
</evidence>
<reference evidence="2 3" key="1">
    <citation type="journal article" date="2016" name="Genome Announc.">
        <title>First Complete Genome Sequence of a Subdivision 6 Acidobacterium Strain.</title>
        <authorList>
            <person name="Huang S."/>
            <person name="Vieira S."/>
            <person name="Bunk B."/>
            <person name="Riedel T."/>
            <person name="Sproer C."/>
            <person name="Overmann J."/>
        </authorList>
    </citation>
    <scope>NUCLEOTIDE SEQUENCE [LARGE SCALE GENOMIC DNA]</scope>
    <source>
        <strain evidence="3">DSM 100886 HEG_-6_39</strain>
    </source>
</reference>
<accession>A0A143PLD2</accession>
<reference evidence="3" key="2">
    <citation type="submission" date="2016-04" db="EMBL/GenBank/DDBJ databases">
        <title>First Complete Genome Sequence of a Subdivision 6 Acidobacterium.</title>
        <authorList>
            <person name="Huang S."/>
            <person name="Vieira S."/>
            <person name="Bunk B."/>
            <person name="Riedel T."/>
            <person name="Sproeer C."/>
            <person name="Overmann J."/>
        </authorList>
    </citation>
    <scope>NUCLEOTIDE SEQUENCE [LARGE SCALE GENOMIC DNA]</scope>
    <source>
        <strain evidence="3">DSM 100886 HEG_-6_39</strain>
    </source>
</reference>
<keyword evidence="3" id="KW-1185">Reference proteome</keyword>
<dbReference type="KEGG" id="abac:LuPra_02429"/>
<keyword evidence="1" id="KW-1133">Transmembrane helix</keyword>
<organism evidence="2 3">
    <name type="scientific">Luteitalea pratensis</name>
    <dbReference type="NCBI Taxonomy" id="1855912"/>
    <lineage>
        <taxon>Bacteria</taxon>
        <taxon>Pseudomonadati</taxon>
        <taxon>Acidobacteriota</taxon>
        <taxon>Vicinamibacteria</taxon>
        <taxon>Vicinamibacterales</taxon>
        <taxon>Vicinamibacteraceae</taxon>
        <taxon>Luteitalea</taxon>
    </lineage>
</organism>
<gene>
    <name evidence="2" type="ORF">LuPra_02429</name>
</gene>
<evidence type="ECO:0000256" key="1">
    <source>
        <dbReference type="SAM" id="Phobius"/>
    </source>
</evidence>
<feature type="transmembrane region" description="Helical" evidence="1">
    <location>
        <begin position="51"/>
        <end position="72"/>
    </location>
</feature>
<sequence length="80" mass="8597">MTTTVTRSRQLQPADFVCTLRSDSRRASPSRRGAAVTDAVRVSRSSTLTRALCVVVLLGMAVAVAFSAWIAILNFSRIGV</sequence>
<name>A0A143PLD2_LUTPR</name>
<dbReference type="STRING" id="1855912.LuPra_02429"/>
<dbReference type="EMBL" id="CP015136">
    <property type="protein sequence ID" value="AMY09216.1"/>
    <property type="molecule type" value="Genomic_DNA"/>
</dbReference>